<keyword evidence="7 10" id="KW-0808">Transferase</keyword>
<dbReference type="EMBL" id="UOFL01000256">
    <property type="protein sequence ID" value="VAW82837.1"/>
    <property type="molecule type" value="Genomic_DNA"/>
</dbReference>
<name>A0A3B0Z5Q4_9ZZZZ</name>
<dbReference type="InterPro" id="IPR011833">
    <property type="entry name" value="Glycg_phsphrylas"/>
</dbReference>
<comment type="cofactor">
    <cofactor evidence="2">
        <name>pyridoxal 5'-phosphate</name>
        <dbReference type="ChEBI" id="CHEBI:597326"/>
    </cofactor>
</comment>
<evidence type="ECO:0000256" key="5">
    <source>
        <dbReference type="ARBA" id="ARBA00022600"/>
    </source>
</evidence>
<dbReference type="NCBIfam" id="TIGR02093">
    <property type="entry name" value="P_ylase"/>
    <property type="match status" value="1"/>
</dbReference>
<sequence>MIKLRSISRFDYLGMDSSSLVKQLNQRLHYTVGQAPDKANNRSWYQSLTYVIRDKLLDRWYHCANEYNKKGTRRVYYLSLEFLLGRLLQNALINLDCEKEIRHALLKLGLDLEQIRDCEPDAALGNGGLGRLAACFLDSMATLGIPGFGYGIRYEYGMFKQRIEKGYQIEHPDSWLRYGNPWEIPKPDLIYHVRFFGHVTDHKDHNGRVHQEWCDTQDVMAMAYDMFIPGFANNHITRLRLWSAKSSRDFDLQYFNEGNYIKAMQDKTASENLSRVLYPDDSTEVGRVLRLQQEYFFVSAALQDILRKHNEVYNDLSQLAEYVAIQLNDTHPAIAVPELMRLLIDEQQFEWDAAWDICTSTFSYTNHTLMPESLESWPVALIDRLLPRHMQIIYEINKRLMEQVRRDFPNDHDKPRRVSLIDESGERKVRMANLAVAGSHKVNGVSQLHSELLQTTLFSDFNQIFPDKFISLTNGINPRRWLRLINPDLAKLISKTIGSDWIKNLDSLRNLVDFSQNKRFHQKYSEVKLNNKKRLAHIIESRIGIAIDSNSMFDVHIKRIHEYKRQLLKMLHVITLYNKLCDKPQSEIVARTVIISGKAAPGYMLAKQIIKLINDVADIINNNPATNHKLKILYIPNYDVSTAGDIIPATDLSEQISLAGTEASGTGNMKLALNGALTIGTLDGANIEMRDHIGADNIFIFGLTAEQAKKNNDGKYKPREYLRSNEDLSRAIDMIEEGYFSPDNRKRHYPIVDALTRSDPYMVLADFAAYAQAQNDVETCYKNKFEWTRKSILNIAGMGYFSSDRTIREYAQKVWKIKT</sequence>
<protein>
    <recommendedName>
        <fullName evidence="4">glycogen phosphorylase</fullName>
        <ecNumber evidence="4">2.4.1.1</ecNumber>
    </recommendedName>
</protein>
<comment type="similarity">
    <text evidence="3">Belongs to the glycogen phosphorylase family.</text>
</comment>
<evidence type="ECO:0000256" key="2">
    <source>
        <dbReference type="ARBA" id="ARBA00001933"/>
    </source>
</evidence>
<gene>
    <name evidence="10" type="ORF">MNBD_GAMMA12-1874</name>
</gene>
<dbReference type="PANTHER" id="PTHR11468">
    <property type="entry name" value="GLYCOGEN PHOSPHORYLASE"/>
    <property type="match status" value="1"/>
</dbReference>
<evidence type="ECO:0000256" key="6">
    <source>
        <dbReference type="ARBA" id="ARBA00022676"/>
    </source>
</evidence>
<accession>A0A3B0Z5Q4</accession>
<comment type="catalytic activity">
    <reaction evidence="1">
        <text>[(1-&gt;4)-alpha-D-glucosyl](n) + phosphate = [(1-&gt;4)-alpha-D-glucosyl](n-1) + alpha-D-glucose 1-phosphate</text>
        <dbReference type="Rhea" id="RHEA:41732"/>
        <dbReference type="Rhea" id="RHEA-COMP:9584"/>
        <dbReference type="Rhea" id="RHEA-COMP:9586"/>
        <dbReference type="ChEBI" id="CHEBI:15444"/>
        <dbReference type="ChEBI" id="CHEBI:43474"/>
        <dbReference type="ChEBI" id="CHEBI:58601"/>
        <dbReference type="EC" id="2.4.1.1"/>
    </reaction>
</comment>
<dbReference type="FunFam" id="3.40.50.2000:FF:000002">
    <property type="entry name" value="Alpha-1,4 glucan phosphorylase"/>
    <property type="match status" value="1"/>
</dbReference>
<dbReference type="Pfam" id="PF00343">
    <property type="entry name" value="Phosphorylase"/>
    <property type="match status" value="1"/>
</dbReference>
<keyword evidence="5" id="KW-0321">Glycogen metabolism</keyword>
<evidence type="ECO:0000256" key="7">
    <source>
        <dbReference type="ARBA" id="ARBA00022679"/>
    </source>
</evidence>
<evidence type="ECO:0000256" key="1">
    <source>
        <dbReference type="ARBA" id="ARBA00001275"/>
    </source>
</evidence>
<dbReference type="PROSITE" id="PS00102">
    <property type="entry name" value="PHOSPHORYLASE"/>
    <property type="match status" value="1"/>
</dbReference>
<dbReference type="InterPro" id="IPR000811">
    <property type="entry name" value="Glyco_trans_35"/>
</dbReference>
<keyword evidence="9" id="KW-0119">Carbohydrate metabolism</keyword>
<evidence type="ECO:0000256" key="9">
    <source>
        <dbReference type="ARBA" id="ARBA00023277"/>
    </source>
</evidence>
<dbReference type="CDD" id="cd04300">
    <property type="entry name" value="GT35_Glycogen_Phosphorylase"/>
    <property type="match status" value="1"/>
</dbReference>
<keyword evidence="6 10" id="KW-0328">Glycosyltransferase</keyword>
<dbReference type="FunFam" id="3.40.50.2000:FF:000005">
    <property type="entry name" value="Alpha-1,4 glucan phosphorylase"/>
    <property type="match status" value="1"/>
</dbReference>
<dbReference type="EC" id="2.4.1.1" evidence="4"/>
<dbReference type="AlphaFoldDB" id="A0A3B0Z5Q4"/>
<dbReference type="GO" id="GO:0005737">
    <property type="term" value="C:cytoplasm"/>
    <property type="evidence" value="ECO:0007669"/>
    <property type="project" value="TreeGrafter"/>
</dbReference>
<dbReference type="SUPFAM" id="SSF53756">
    <property type="entry name" value="UDP-Glycosyltransferase/glycogen phosphorylase"/>
    <property type="match status" value="1"/>
</dbReference>
<evidence type="ECO:0000313" key="10">
    <source>
        <dbReference type="EMBL" id="VAW82837.1"/>
    </source>
</evidence>
<organism evidence="10">
    <name type="scientific">hydrothermal vent metagenome</name>
    <dbReference type="NCBI Taxonomy" id="652676"/>
    <lineage>
        <taxon>unclassified sequences</taxon>
        <taxon>metagenomes</taxon>
        <taxon>ecological metagenomes</taxon>
    </lineage>
</organism>
<reference evidence="10" key="1">
    <citation type="submission" date="2018-06" db="EMBL/GenBank/DDBJ databases">
        <authorList>
            <person name="Zhirakovskaya E."/>
        </authorList>
    </citation>
    <scope>NUCLEOTIDE SEQUENCE</scope>
</reference>
<dbReference type="GO" id="GO:0030170">
    <property type="term" value="F:pyridoxal phosphate binding"/>
    <property type="evidence" value="ECO:0007669"/>
    <property type="project" value="InterPro"/>
</dbReference>
<dbReference type="PIRSF" id="PIRSF000460">
    <property type="entry name" value="Pprylas_GlgP"/>
    <property type="match status" value="1"/>
</dbReference>
<evidence type="ECO:0000256" key="8">
    <source>
        <dbReference type="ARBA" id="ARBA00022898"/>
    </source>
</evidence>
<dbReference type="Gene3D" id="3.40.50.2000">
    <property type="entry name" value="Glycogen Phosphorylase B"/>
    <property type="match status" value="2"/>
</dbReference>
<dbReference type="PANTHER" id="PTHR11468:SF3">
    <property type="entry name" value="GLYCOGEN PHOSPHORYLASE, LIVER FORM"/>
    <property type="match status" value="1"/>
</dbReference>
<dbReference type="InterPro" id="IPR035090">
    <property type="entry name" value="Pyridoxal_P_attach_site"/>
</dbReference>
<dbReference type="GO" id="GO:0008184">
    <property type="term" value="F:glycogen phosphorylase activity"/>
    <property type="evidence" value="ECO:0007669"/>
    <property type="project" value="InterPro"/>
</dbReference>
<proteinExistence type="inferred from homology"/>
<keyword evidence="8" id="KW-0663">Pyridoxal phosphate</keyword>
<evidence type="ECO:0000256" key="4">
    <source>
        <dbReference type="ARBA" id="ARBA00012591"/>
    </source>
</evidence>
<dbReference type="GO" id="GO:0005980">
    <property type="term" value="P:glycogen catabolic process"/>
    <property type="evidence" value="ECO:0007669"/>
    <property type="project" value="TreeGrafter"/>
</dbReference>
<evidence type="ECO:0000256" key="3">
    <source>
        <dbReference type="ARBA" id="ARBA00006047"/>
    </source>
</evidence>